<organism evidence="2">
    <name type="scientific">hydrocarbon metagenome</name>
    <dbReference type="NCBI Taxonomy" id="938273"/>
    <lineage>
        <taxon>unclassified sequences</taxon>
        <taxon>metagenomes</taxon>
        <taxon>ecological metagenomes</taxon>
    </lineage>
</organism>
<feature type="region of interest" description="Disordered" evidence="1">
    <location>
        <begin position="1"/>
        <end position="49"/>
    </location>
</feature>
<proteinExistence type="predicted"/>
<accession>A0A0W8EAD7</accession>
<reference evidence="2" key="1">
    <citation type="journal article" date="2015" name="Proc. Natl. Acad. Sci. U.S.A.">
        <title>Networks of energetic and metabolic interactions define dynamics in microbial communities.</title>
        <authorList>
            <person name="Embree M."/>
            <person name="Liu J.K."/>
            <person name="Al-Bassam M.M."/>
            <person name="Zengler K."/>
        </authorList>
    </citation>
    <scope>NUCLEOTIDE SEQUENCE</scope>
</reference>
<comment type="caution">
    <text evidence="2">The sequence shown here is derived from an EMBL/GenBank/DDBJ whole genome shotgun (WGS) entry which is preliminary data.</text>
</comment>
<name>A0A0W8EAD7_9ZZZZ</name>
<feature type="compositionally biased region" description="Basic and acidic residues" evidence="1">
    <location>
        <begin position="1"/>
        <end position="17"/>
    </location>
</feature>
<evidence type="ECO:0000313" key="2">
    <source>
        <dbReference type="EMBL" id="KUG05512.1"/>
    </source>
</evidence>
<evidence type="ECO:0000256" key="1">
    <source>
        <dbReference type="SAM" id="MobiDB-lite"/>
    </source>
</evidence>
<dbReference type="AlphaFoldDB" id="A0A0W8EAD7"/>
<sequence length="49" mass="5450">MRISGKTDRKQRDRERTGALQGAEGFPRSLPRYPHHASRYGGVAGPKIS</sequence>
<gene>
    <name evidence="2" type="ORF">ASZ90_017069</name>
</gene>
<dbReference type="EMBL" id="LNQE01001810">
    <property type="protein sequence ID" value="KUG05512.1"/>
    <property type="molecule type" value="Genomic_DNA"/>
</dbReference>
<protein>
    <submittedName>
        <fullName evidence="2">Uncharacterized protein</fullName>
    </submittedName>
</protein>